<name>A0A6J4E2V3_9PSED</name>
<organism evidence="8 10">
    <name type="scientific">Pseudomonas tohonis</name>
    <dbReference type="NCBI Taxonomy" id="2725477"/>
    <lineage>
        <taxon>Bacteria</taxon>
        <taxon>Pseudomonadati</taxon>
        <taxon>Pseudomonadota</taxon>
        <taxon>Gammaproteobacteria</taxon>
        <taxon>Pseudomonadales</taxon>
        <taxon>Pseudomonadaceae</taxon>
        <taxon>Pseudomonas</taxon>
    </lineage>
</organism>
<comment type="cofactor">
    <cofactor evidence="1">
        <name>[4Fe-4S] cluster</name>
        <dbReference type="ChEBI" id="CHEBI:49883"/>
    </cofactor>
</comment>
<evidence type="ECO:0000313" key="8">
    <source>
        <dbReference type="EMBL" id="BCG23818.1"/>
    </source>
</evidence>
<keyword evidence="2" id="KW-0949">S-adenosyl-L-methionine</keyword>
<keyword evidence="4" id="KW-0408">Iron</keyword>
<dbReference type="EMBL" id="AP023189">
    <property type="protein sequence ID" value="BCG23818.1"/>
    <property type="molecule type" value="Genomic_DNA"/>
</dbReference>
<dbReference type="Pfam" id="PF02310">
    <property type="entry name" value="B12-binding"/>
    <property type="match status" value="1"/>
</dbReference>
<evidence type="ECO:0000256" key="5">
    <source>
        <dbReference type="ARBA" id="ARBA00023014"/>
    </source>
</evidence>
<dbReference type="Gene3D" id="3.80.30.20">
    <property type="entry name" value="tm_1862 like domain"/>
    <property type="match status" value="1"/>
</dbReference>
<dbReference type="GO" id="GO:0005829">
    <property type="term" value="C:cytosol"/>
    <property type="evidence" value="ECO:0007669"/>
    <property type="project" value="TreeGrafter"/>
</dbReference>
<dbReference type="Proteomes" id="UP000509383">
    <property type="component" value="Chromosome"/>
</dbReference>
<dbReference type="GO" id="GO:0046872">
    <property type="term" value="F:metal ion binding"/>
    <property type="evidence" value="ECO:0007669"/>
    <property type="project" value="UniProtKB-KW"/>
</dbReference>
<evidence type="ECO:0000313" key="10">
    <source>
        <dbReference type="Proteomes" id="UP000509383"/>
    </source>
</evidence>
<dbReference type="InterPro" id="IPR007197">
    <property type="entry name" value="rSAM"/>
</dbReference>
<dbReference type="PANTHER" id="PTHR43409:SF13">
    <property type="entry name" value="ANAEROBIC MAGNESIUM-PROTOPORPHYRIN IX MONOMETHYL ESTER CYCLASE"/>
    <property type="match status" value="1"/>
</dbReference>
<evidence type="ECO:0000256" key="2">
    <source>
        <dbReference type="ARBA" id="ARBA00022691"/>
    </source>
</evidence>
<dbReference type="SMART" id="SM00729">
    <property type="entry name" value="Elp3"/>
    <property type="match status" value="1"/>
</dbReference>
<dbReference type="InterPro" id="IPR006638">
    <property type="entry name" value="Elp3/MiaA/NifB-like_rSAM"/>
</dbReference>
<evidence type="ECO:0000256" key="3">
    <source>
        <dbReference type="ARBA" id="ARBA00022723"/>
    </source>
</evidence>
<reference evidence="8 10" key="1">
    <citation type="submission" date="2020-05" db="EMBL/GenBank/DDBJ databases">
        <title>Characterization of novel class B3 metallo-beta-lactamase from novel Pseudomonas species.</title>
        <authorList>
            <person name="Yamada K."/>
            <person name="Aoki K."/>
            <person name="Ishii Y."/>
        </authorList>
    </citation>
    <scope>NUCLEOTIDE SEQUENCE [LARGE SCALE GENOMIC DNA]</scope>
    <source>
        <strain evidence="8 10">TUM18999</strain>
        <strain evidence="9 11">TUM20286</strain>
    </source>
</reference>
<proteinExistence type="predicted"/>
<dbReference type="InterPro" id="IPR034466">
    <property type="entry name" value="Methyltransferase_Class_B"/>
</dbReference>
<dbReference type="GO" id="GO:0003824">
    <property type="term" value="F:catalytic activity"/>
    <property type="evidence" value="ECO:0007669"/>
    <property type="project" value="InterPro"/>
</dbReference>
<dbReference type="SFLD" id="SFLDG01123">
    <property type="entry name" value="methyltransferase_(Class_B)"/>
    <property type="match status" value="1"/>
</dbReference>
<dbReference type="PANTHER" id="PTHR43409">
    <property type="entry name" value="ANAEROBIC MAGNESIUM-PROTOPORPHYRIN IX MONOMETHYL ESTER CYCLASE-RELATED"/>
    <property type="match status" value="1"/>
</dbReference>
<dbReference type="PROSITE" id="PS51918">
    <property type="entry name" value="RADICAL_SAM"/>
    <property type="match status" value="1"/>
</dbReference>
<accession>A0A6J4E2V3</accession>
<dbReference type="InterPro" id="IPR023404">
    <property type="entry name" value="rSAM_horseshoe"/>
</dbReference>
<dbReference type="InterPro" id="IPR058240">
    <property type="entry name" value="rSAM_sf"/>
</dbReference>
<gene>
    <name evidence="8" type="primary">bchE</name>
    <name evidence="8" type="ORF">TUM18999_20090</name>
    <name evidence="9" type="ORF">TUM20286_16140</name>
</gene>
<dbReference type="EMBL" id="BQKM01000002">
    <property type="protein sequence ID" value="GJN51862.1"/>
    <property type="molecule type" value="Genomic_DNA"/>
</dbReference>
<dbReference type="GO" id="GO:0031419">
    <property type="term" value="F:cobalamin binding"/>
    <property type="evidence" value="ECO:0007669"/>
    <property type="project" value="InterPro"/>
</dbReference>
<evidence type="ECO:0000313" key="9">
    <source>
        <dbReference type="EMBL" id="GJN51862.1"/>
    </source>
</evidence>
<dbReference type="CDD" id="cd01335">
    <property type="entry name" value="Radical_SAM"/>
    <property type="match status" value="1"/>
</dbReference>
<keyword evidence="3" id="KW-0479">Metal-binding</keyword>
<dbReference type="PROSITE" id="PS51332">
    <property type="entry name" value="B12_BINDING"/>
    <property type="match status" value="1"/>
</dbReference>
<dbReference type="InterPro" id="IPR006158">
    <property type="entry name" value="Cobalamin-bd"/>
</dbReference>
<dbReference type="Gene3D" id="3.40.50.280">
    <property type="entry name" value="Cobalamin-binding domain"/>
    <property type="match status" value="1"/>
</dbReference>
<keyword evidence="5" id="KW-0411">Iron-sulfur</keyword>
<evidence type="ECO:0000259" key="6">
    <source>
        <dbReference type="PROSITE" id="PS51332"/>
    </source>
</evidence>
<dbReference type="CDD" id="cd02068">
    <property type="entry name" value="radical_SAM_B12_BD"/>
    <property type="match status" value="1"/>
</dbReference>
<evidence type="ECO:0000259" key="7">
    <source>
        <dbReference type="PROSITE" id="PS51918"/>
    </source>
</evidence>
<sequence>MDITLINPPHTAIGSRMPREHLPPLGLLAIGGPLLDAGFHVSLLDADREALSVTQIVARIQATAPDVVMLGHSGSSSAHPTVVDICRALKVVLPGLVIVYGGVHPSYHWDEILQEVAEVDFIVRGEGEQTALSLVQALAQGRSPLDVHGIALRYLGEPYATPAAAMLRNLDDYRVGWELIDHADYAYWGGKRAVVVQFSRGCPYLCSYCGQRGFWTRWRHRDPVRLARELAHLHREQGVELINFADELPTGSRKMWKAFLEALIAEDVPLLLVGSTRAGDIVRDADILHLYRKAGVIRFLLGIESYDEGTLEAIRKGGTTREDQEAIRLLRLHGIVSMATYVIGFQEETDADYWRSLRHLLRYDPDQIQLLYVTPHRWTPFYGTAEQRRVIQTDTRRWDYKHQVLAVQRVPAWRVFLWFKAIELCMQARPRALARLLFHPDADFRHAMRWYTRIGRRVWFHEVAEFLLATRLLKRGPTLREFLGASLAGREYLLDKRKGMPAVEVIARG</sequence>
<dbReference type="InterPro" id="IPR036724">
    <property type="entry name" value="Cobalamin-bd_sf"/>
</dbReference>
<dbReference type="KEGG" id="ptw:TUM18999_20090"/>
<dbReference type="SUPFAM" id="SSF102114">
    <property type="entry name" value="Radical SAM enzymes"/>
    <property type="match status" value="1"/>
</dbReference>
<dbReference type="AlphaFoldDB" id="A0A6J4E2V3"/>
<keyword evidence="11" id="KW-1185">Reference proteome</keyword>
<dbReference type="SFLD" id="SFLDS00029">
    <property type="entry name" value="Radical_SAM"/>
    <property type="match status" value="1"/>
</dbReference>
<feature type="domain" description="Radical SAM core" evidence="7">
    <location>
        <begin position="188"/>
        <end position="420"/>
    </location>
</feature>
<dbReference type="GO" id="GO:0051539">
    <property type="term" value="F:4 iron, 4 sulfur cluster binding"/>
    <property type="evidence" value="ECO:0007669"/>
    <property type="project" value="UniProtKB-KW"/>
</dbReference>
<protein>
    <submittedName>
        <fullName evidence="8">Magnesium-protoporphyrin IX monomethyl ester cyclase</fullName>
    </submittedName>
</protein>
<dbReference type="RefSeq" id="WP_173178821.1">
    <property type="nucleotide sequence ID" value="NZ_AP023189.1"/>
</dbReference>
<dbReference type="SUPFAM" id="SSF52242">
    <property type="entry name" value="Cobalamin (vitamin B12)-binding domain"/>
    <property type="match status" value="1"/>
</dbReference>
<evidence type="ECO:0000313" key="11">
    <source>
        <dbReference type="Proteomes" id="UP001054892"/>
    </source>
</evidence>
<dbReference type="SFLD" id="SFLDG01082">
    <property type="entry name" value="B12-binding_domain_containing"/>
    <property type="match status" value="1"/>
</dbReference>
<feature type="domain" description="B12-binding" evidence="6">
    <location>
        <begin position="9"/>
        <end position="145"/>
    </location>
</feature>
<dbReference type="NCBIfam" id="TIGR02026">
    <property type="entry name" value="BchE"/>
    <property type="match status" value="1"/>
</dbReference>
<dbReference type="Pfam" id="PF04055">
    <property type="entry name" value="Radical_SAM"/>
    <property type="match status" value="1"/>
</dbReference>
<dbReference type="Proteomes" id="UP001054892">
    <property type="component" value="Unassembled WGS sequence"/>
</dbReference>
<dbReference type="InterPro" id="IPR051198">
    <property type="entry name" value="BchE-like"/>
</dbReference>
<evidence type="ECO:0000256" key="4">
    <source>
        <dbReference type="ARBA" id="ARBA00023004"/>
    </source>
</evidence>
<evidence type="ECO:0000256" key="1">
    <source>
        <dbReference type="ARBA" id="ARBA00001966"/>
    </source>
</evidence>